<dbReference type="SUPFAM" id="SSF56042">
    <property type="entry name" value="PurM C-terminal domain-like"/>
    <property type="match status" value="1"/>
</dbReference>
<protein>
    <submittedName>
        <fullName evidence="2">Phosphoribosylformylglycinamidine synthase II</fullName>
    </submittedName>
</protein>
<dbReference type="RefSeq" id="WP_245195270.1">
    <property type="nucleotide sequence ID" value="NZ_JAAVUN010000097.1"/>
</dbReference>
<gene>
    <name evidence="2" type="ORF">GTW58_13135</name>
</gene>
<accession>A0A846TZ36</accession>
<evidence type="ECO:0000313" key="2">
    <source>
        <dbReference type="EMBL" id="NKE10844.1"/>
    </source>
</evidence>
<feature type="domain" description="PurM-like C-terminal" evidence="1">
    <location>
        <begin position="9"/>
        <end position="54"/>
    </location>
</feature>
<dbReference type="InterPro" id="IPR010918">
    <property type="entry name" value="PurM-like_C_dom"/>
</dbReference>
<evidence type="ECO:0000259" key="1">
    <source>
        <dbReference type="Pfam" id="PF02769"/>
    </source>
</evidence>
<organism evidence="2 3">
    <name type="scientific">Kocuria subflava</name>
    <dbReference type="NCBI Taxonomy" id="1736139"/>
    <lineage>
        <taxon>Bacteria</taxon>
        <taxon>Bacillati</taxon>
        <taxon>Actinomycetota</taxon>
        <taxon>Actinomycetes</taxon>
        <taxon>Micrococcales</taxon>
        <taxon>Micrococcaceae</taxon>
        <taxon>Kocuria</taxon>
    </lineage>
</organism>
<dbReference type="EMBL" id="JAAVUN010000097">
    <property type="protein sequence ID" value="NKE10844.1"/>
    <property type="molecule type" value="Genomic_DNA"/>
</dbReference>
<dbReference type="Proteomes" id="UP000521379">
    <property type="component" value="Unassembled WGS sequence"/>
</dbReference>
<feature type="non-terminal residue" evidence="2">
    <location>
        <position position="1"/>
    </location>
</feature>
<evidence type="ECO:0000313" key="3">
    <source>
        <dbReference type="Proteomes" id="UP000521379"/>
    </source>
</evidence>
<proteinExistence type="predicted"/>
<dbReference type="Pfam" id="PF02769">
    <property type="entry name" value="AIRS_C"/>
    <property type="match status" value="1"/>
</dbReference>
<name>A0A846TZ36_9MICC</name>
<reference evidence="2 3" key="1">
    <citation type="submission" date="2020-02" db="EMBL/GenBank/DDBJ databases">
        <authorList>
            <person name="Sun Q."/>
        </authorList>
    </citation>
    <scope>NUCLEOTIDE SEQUENCE [LARGE SCALE GENOMIC DNA]</scope>
    <source>
        <strain evidence="2 3">YIM 13062</strain>
    </source>
</reference>
<comment type="caution">
    <text evidence="2">The sequence shown here is derived from an EMBL/GenBank/DDBJ whole genome shotgun (WGS) entry which is preliminary data.</text>
</comment>
<keyword evidence="3" id="KW-1185">Reference proteome</keyword>
<dbReference type="Gene3D" id="3.90.650.10">
    <property type="entry name" value="PurM-like C-terminal domain"/>
    <property type="match status" value="1"/>
</dbReference>
<dbReference type="AlphaFoldDB" id="A0A846TZ36"/>
<sequence length="84" mass="9380">EVCERDGLDLFTMLFSETQGRAVVAVPRSEEVRFKDMCTMRNYPFARIGVVDAVNDALDLMGATRVPLPGLRQAHESTLPTYFG</sequence>
<dbReference type="InterPro" id="IPR036676">
    <property type="entry name" value="PurM-like_C_sf"/>
</dbReference>